<evidence type="ECO:0000313" key="3">
    <source>
        <dbReference type="EMBL" id="MBD1396837.1"/>
    </source>
</evidence>
<evidence type="ECO:0000256" key="1">
    <source>
        <dbReference type="SAM" id="SignalP"/>
    </source>
</evidence>
<evidence type="ECO:0000313" key="4">
    <source>
        <dbReference type="Proteomes" id="UP000625551"/>
    </source>
</evidence>
<dbReference type="RefSeq" id="WP_224744125.1">
    <property type="nucleotide sequence ID" value="NZ_JACXAJ010000002.1"/>
</dbReference>
<gene>
    <name evidence="3" type="ORF">H9Q13_06645</name>
</gene>
<comment type="caution">
    <text evidence="3">The sequence shown here is derived from an EMBL/GenBank/DDBJ whole genome shotgun (WGS) entry which is preliminary data.</text>
</comment>
<accession>A0ABR7XEZ4</accession>
<feature type="domain" description="Bacterial toxin 23" evidence="2">
    <location>
        <begin position="169"/>
        <end position="240"/>
    </location>
</feature>
<evidence type="ECO:0000259" key="2">
    <source>
        <dbReference type="Pfam" id="PF15528"/>
    </source>
</evidence>
<keyword evidence="1" id="KW-0732">Signal</keyword>
<sequence length="345" mass="39065">MKRQMFHIPSIYPAKAAAQTKRCLLLLAFLAALTPLAAQTPVDTRANPYAFQYGFSLKASIELGISKHAPAPVYRLVASTGVASNFLKSSLHPSLNTELQLYNGGLGSRNQRFTFKPTFDFITSVMLTAGDKNFLYSRNQPFVETRMVPLYYFGDFVIPPLQNPFRNSVSVGTNFIFTSDKSKKNQRVGFVNVHLNRFQISYYNDGGIGISHTRIGDRKDRYYTGGAVVSYHGQPHTVASLVEVSYHKHTGYTLNAFELSNKMYLAYMNYRDPVQEDYNKSVWSLTVTNVAQHYGASIKGYNYVRVDAQHWIHWTLFDSFHLVPYQPHLSLSGHFNRGNTTLGLR</sequence>
<proteinExistence type="predicted"/>
<feature type="signal peptide" evidence="1">
    <location>
        <begin position="1"/>
        <end position="37"/>
    </location>
</feature>
<keyword evidence="4" id="KW-1185">Reference proteome</keyword>
<name>A0ABR7XEZ4_9BACT</name>
<reference evidence="3 4" key="1">
    <citation type="submission" date="2020-09" db="EMBL/GenBank/DDBJ databases">
        <title>Genome sequencing and assembly of Pontibacter sp.</title>
        <authorList>
            <person name="Chhetri G."/>
        </authorList>
    </citation>
    <scope>NUCLEOTIDE SEQUENCE [LARGE SCALE GENOMIC DNA]</scope>
    <source>
        <strain evidence="3 4">JH31</strain>
    </source>
</reference>
<organism evidence="3 4">
    <name type="scientific">Pontibacter aquaedesilientis</name>
    <dbReference type="NCBI Taxonomy" id="2766980"/>
    <lineage>
        <taxon>Bacteria</taxon>
        <taxon>Pseudomonadati</taxon>
        <taxon>Bacteroidota</taxon>
        <taxon>Cytophagia</taxon>
        <taxon>Cytophagales</taxon>
        <taxon>Hymenobacteraceae</taxon>
        <taxon>Pontibacter</taxon>
    </lineage>
</organism>
<protein>
    <recommendedName>
        <fullName evidence="2">Bacterial toxin 23 domain-containing protein</fullName>
    </recommendedName>
</protein>
<dbReference type="EMBL" id="JACXAJ010000002">
    <property type="protein sequence ID" value="MBD1396837.1"/>
    <property type="molecule type" value="Genomic_DNA"/>
</dbReference>
<feature type="chain" id="PRO_5046229710" description="Bacterial toxin 23 domain-containing protein" evidence="1">
    <location>
        <begin position="38"/>
        <end position="345"/>
    </location>
</feature>
<dbReference type="InterPro" id="IPR029115">
    <property type="entry name" value="Ntox23"/>
</dbReference>
<dbReference type="Pfam" id="PF15528">
    <property type="entry name" value="Ntox23"/>
    <property type="match status" value="1"/>
</dbReference>
<dbReference type="Proteomes" id="UP000625551">
    <property type="component" value="Unassembled WGS sequence"/>
</dbReference>